<accession>F4XMT5</accession>
<proteinExistence type="predicted"/>
<dbReference type="Proteomes" id="UP000003959">
    <property type="component" value="Unassembled WGS sequence"/>
</dbReference>
<dbReference type="HOGENOM" id="CLU_2274173_0_0_3"/>
<name>F4XMT5_9CYAN</name>
<organism evidence="1 2">
    <name type="scientific">Moorena producens 3L</name>
    <dbReference type="NCBI Taxonomy" id="489825"/>
    <lineage>
        <taxon>Bacteria</taxon>
        <taxon>Bacillati</taxon>
        <taxon>Cyanobacteriota</taxon>
        <taxon>Cyanophyceae</taxon>
        <taxon>Coleofasciculales</taxon>
        <taxon>Coleofasciculaceae</taxon>
        <taxon>Moorena</taxon>
    </lineage>
</organism>
<evidence type="ECO:0000313" key="1">
    <source>
        <dbReference type="EMBL" id="EGJ33994.1"/>
    </source>
</evidence>
<reference evidence="2" key="1">
    <citation type="journal article" date="2011" name="Proc. Natl. Acad. Sci. U.S.A.">
        <title>Genomic insights into the physiology and ecology of the marine filamentous cyanobacterium Lyngbya majuscula.</title>
        <authorList>
            <person name="Jones A.C."/>
            <person name="Monroe E.A."/>
            <person name="Podell S."/>
            <person name="Hess W.R."/>
            <person name="Klages S."/>
            <person name="Esquenazi E."/>
            <person name="Niessen S."/>
            <person name="Hoover H."/>
            <person name="Rothmann M."/>
            <person name="Lasken R.S."/>
            <person name="Yates J.R.III."/>
            <person name="Reinhardt R."/>
            <person name="Kube M."/>
            <person name="Burkart M.D."/>
            <person name="Allen E.E."/>
            <person name="Dorrestein P.C."/>
            <person name="Gerwick W.H."/>
            <person name="Gerwick L."/>
        </authorList>
    </citation>
    <scope>NUCLEOTIDE SEQUENCE [LARGE SCALE GENOMIC DNA]</scope>
    <source>
        <strain evidence="2">3L</strain>
    </source>
</reference>
<dbReference type="RefSeq" id="WP_008181021.1">
    <property type="nucleotide sequence ID" value="NZ_GL890840.1"/>
</dbReference>
<keyword evidence="2" id="KW-1185">Reference proteome</keyword>
<sequence>MIQAAVKMLIPFESIIEAITTLEIEDKIKLNQILEEDIAEVKPQIVLEKLLQEPVSEMHFEQFEEPFQAPEPAKTETSNVSLIPLCPLLPLIPLGTSGDNVA</sequence>
<gene>
    <name evidence="1" type="ORF">LYNGBM3L_20570</name>
</gene>
<protein>
    <submittedName>
        <fullName evidence="1">Uncharacterized protein</fullName>
    </submittedName>
</protein>
<dbReference type="EMBL" id="GL890840">
    <property type="protein sequence ID" value="EGJ33994.1"/>
    <property type="molecule type" value="Genomic_DNA"/>
</dbReference>
<evidence type="ECO:0000313" key="2">
    <source>
        <dbReference type="Proteomes" id="UP000003959"/>
    </source>
</evidence>
<dbReference type="AlphaFoldDB" id="F4XMT5"/>
<dbReference type="OrthoDB" id="532424at2"/>